<protein>
    <submittedName>
        <fullName evidence="3">Beta-ketoacyl synthase chain length factor</fullName>
    </submittedName>
</protein>
<reference evidence="3 4" key="1">
    <citation type="submission" date="2020-09" db="EMBL/GenBank/DDBJ databases">
        <title>Pseudoxanthomonas sp. CAU 1598 isolated from sand of Yaerae Beach.</title>
        <authorList>
            <person name="Kim W."/>
        </authorList>
    </citation>
    <scope>NUCLEOTIDE SEQUENCE [LARGE SCALE GENOMIC DNA]</scope>
    <source>
        <strain evidence="3 4">CAU 1598</strain>
    </source>
</reference>
<evidence type="ECO:0000259" key="2">
    <source>
        <dbReference type="Pfam" id="PF13723"/>
    </source>
</evidence>
<dbReference type="GO" id="GO:0016746">
    <property type="term" value="F:acyltransferase activity"/>
    <property type="evidence" value="ECO:0007669"/>
    <property type="project" value="InterPro"/>
</dbReference>
<sequence length="261" mass="27280">MPSLRIEGIGAWAAGLPDWPSMAAYARGEQDRLSDAPRRPAPSLLPANERRRAPDSVLLALQVAQEACVAAQRSPRDLPSIFTSTHGDLAITDYMCQTLASAPTEMSPTKFHNSVHNAAAGYWTIGTGCHQPATAISAYTGSFAQGLLEAALQLAAGAEAVLLVAYDGPSVGPLTGISRSEGLLGLALVLSLAPEHSDSPRVTLHWHDRTVTAATPGPLRTALQANAMSAALILAEALASTDSRCELPAGPEQCLQIETSQ</sequence>
<evidence type="ECO:0000313" key="4">
    <source>
        <dbReference type="Proteomes" id="UP000613768"/>
    </source>
</evidence>
<dbReference type="SUPFAM" id="SSF53901">
    <property type="entry name" value="Thiolase-like"/>
    <property type="match status" value="1"/>
</dbReference>
<gene>
    <name evidence="3" type="ORF">IFO71_06635</name>
</gene>
<keyword evidence="4" id="KW-1185">Reference proteome</keyword>
<comment type="caution">
    <text evidence="3">The sequence shown here is derived from an EMBL/GenBank/DDBJ whole genome shotgun (WGS) entry which is preliminary data.</text>
</comment>
<name>A0AAW3ZKH7_9GAMM</name>
<accession>A0AAW3ZKH7</accession>
<evidence type="ECO:0000313" key="3">
    <source>
        <dbReference type="EMBL" id="MBD8525415.1"/>
    </source>
</evidence>
<dbReference type="RefSeq" id="WP_192028847.1">
    <property type="nucleotide sequence ID" value="NZ_JACYTR010000009.1"/>
</dbReference>
<dbReference type="Gene3D" id="3.40.47.10">
    <property type="match status" value="1"/>
</dbReference>
<evidence type="ECO:0000256" key="1">
    <source>
        <dbReference type="SAM" id="MobiDB-lite"/>
    </source>
</evidence>
<dbReference type="InterPro" id="IPR016039">
    <property type="entry name" value="Thiolase-like"/>
</dbReference>
<dbReference type="AlphaFoldDB" id="A0AAW3ZKH7"/>
<proteinExistence type="predicted"/>
<feature type="region of interest" description="Disordered" evidence="1">
    <location>
        <begin position="28"/>
        <end position="49"/>
    </location>
</feature>
<feature type="compositionally biased region" description="Basic and acidic residues" evidence="1">
    <location>
        <begin position="28"/>
        <end position="38"/>
    </location>
</feature>
<dbReference type="Pfam" id="PF13723">
    <property type="entry name" value="Ketoacyl-synt_2"/>
    <property type="match status" value="1"/>
</dbReference>
<dbReference type="EMBL" id="JACYTR010000009">
    <property type="protein sequence ID" value="MBD8525415.1"/>
    <property type="molecule type" value="Genomic_DNA"/>
</dbReference>
<organism evidence="3 4">
    <name type="scientific">Pseudomarimonas arenosa</name>
    <dbReference type="NCBI Taxonomy" id="2774145"/>
    <lineage>
        <taxon>Bacteria</taxon>
        <taxon>Pseudomonadati</taxon>
        <taxon>Pseudomonadota</taxon>
        <taxon>Gammaproteobacteria</taxon>
        <taxon>Lysobacterales</taxon>
        <taxon>Lysobacteraceae</taxon>
        <taxon>Pseudomarimonas</taxon>
    </lineage>
</organism>
<feature type="domain" description="Beta-ketoacyl synthase-like N-terminal" evidence="2">
    <location>
        <begin position="33"/>
        <end position="247"/>
    </location>
</feature>
<dbReference type="InterPro" id="IPR014030">
    <property type="entry name" value="Ketoacyl_synth_N"/>
</dbReference>
<dbReference type="Proteomes" id="UP000613768">
    <property type="component" value="Unassembled WGS sequence"/>
</dbReference>